<dbReference type="AlphaFoldDB" id="A0A2C9DZ27"/>
<dbReference type="GeneID" id="29672337"/>
<dbReference type="EMBL" id="CP000942">
    <property type="protein sequence ID" value="ACA33251.1"/>
    <property type="molecule type" value="Genomic_DNA"/>
</dbReference>
<keyword evidence="1" id="KW-1133">Transmembrane helix</keyword>
<dbReference type="Proteomes" id="UP000002162">
    <property type="component" value="Chromosome"/>
</dbReference>
<protein>
    <submittedName>
        <fullName evidence="2">Putative membrane protein</fullName>
    </submittedName>
</protein>
<evidence type="ECO:0000313" key="3">
    <source>
        <dbReference type="Proteomes" id="UP000002162"/>
    </source>
</evidence>
<dbReference type="RefSeq" id="WP_006688697.1">
    <property type="nucleotide sequence ID" value="NC_010503.1"/>
</dbReference>
<feature type="transmembrane region" description="Helical" evidence="1">
    <location>
        <begin position="318"/>
        <end position="341"/>
    </location>
</feature>
<evidence type="ECO:0000256" key="1">
    <source>
        <dbReference type="SAM" id="Phobius"/>
    </source>
</evidence>
<dbReference type="HOGENOM" id="CLU_692510_0_0_14"/>
<feature type="transmembrane region" description="Helical" evidence="1">
    <location>
        <begin position="31"/>
        <end position="53"/>
    </location>
</feature>
<dbReference type="InterPro" id="IPR011631">
    <property type="entry name" value="DUF1600"/>
</dbReference>
<accession>A0A2C9DZ27</accession>
<sequence>MINNKKFINKTFDNTNQIRLQNNLKTYAPKFLNLIIINNIFVLIMIISLCIFFSDPHFLYRNDVISNQYRQFIFTYQQTAIAIVLYVLAWYIMVNFFFFGYLLEYVKLNKFETFNFALASILFNPYAYVIIVKNWTSWSFYWQRSFYHVLSENNKIEFNIKNSKTIFALVFLIIAIPFIIFSSIDYVPKNPGRLIIFNKNSLGEKVIYTNNVWFHNMHYFTSQGNWMCIGIAFLYFINPKARCTKNNRVLLIVLSYILIISSIWLCVLFPMFSRQSTWVWFNNMVGFYNHLITPISFTIFAYYCIIKNKYAIHIKYFYAWKGFMFYVVIYAMYALFLPLLANVTVYGAITNIWPSANGNPIFVTMLFALIGYQILVFSINWTILKFINKYKNNKILIG</sequence>
<dbReference type="Pfam" id="PF07667">
    <property type="entry name" value="DUF1600"/>
    <property type="match status" value="1"/>
</dbReference>
<organism evidence="2 3">
    <name type="scientific">Ureaplasma parvum serovar 3 (strain ATCC 27815 / 27 / NCTC 11736)</name>
    <dbReference type="NCBI Taxonomy" id="505682"/>
    <lineage>
        <taxon>Bacteria</taxon>
        <taxon>Bacillati</taxon>
        <taxon>Mycoplasmatota</taxon>
        <taxon>Mycoplasmoidales</taxon>
        <taxon>Mycoplasmoidaceae</taxon>
        <taxon>Ureaplasma</taxon>
    </lineage>
</organism>
<keyword evidence="1" id="KW-0812">Transmembrane</keyword>
<dbReference type="KEGG" id="upa:UPA3_0422"/>
<keyword evidence="1" id="KW-0472">Membrane</keyword>
<proteinExistence type="predicted"/>
<feature type="transmembrane region" description="Helical" evidence="1">
    <location>
        <begin position="249"/>
        <end position="272"/>
    </location>
</feature>
<feature type="transmembrane region" description="Helical" evidence="1">
    <location>
        <begin position="80"/>
        <end position="102"/>
    </location>
</feature>
<feature type="transmembrane region" description="Helical" evidence="1">
    <location>
        <begin position="165"/>
        <end position="184"/>
    </location>
</feature>
<feature type="transmembrane region" description="Helical" evidence="1">
    <location>
        <begin position="217"/>
        <end position="237"/>
    </location>
</feature>
<evidence type="ECO:0000313" key="2">
    <source>
        <dbReference type="EMBL" id="ACA33251.1"/>
    </source>
</evidence>
<gene>
    <name evidence="2" type="ordered locus">UPA3_0422</name>
</gene>
<reference evidence="2 3" key="1">
    <citation type="submission" date="2008-02" db="EMBL/GenBank/DDBJ databases">
        <title>Genome sequence of Ureaplasma parvum serovar 3.</title>
        <authorList>
            <person name="Methe B.A."/>
            <person name="Glass J."/>
            <person name="Waites K."/>
            <person name="Shrivastava S."/>
        </authorList>
    </citation>
    <scope>NUCLEOTIDE SEQUENCE [LARGE SCALE GENOMIC DNA]</scope>
    <source>
        <strain evidence="3">ATCC 27815 / 27 / NCTC 11736</strain>
    </source>
</reference>
<feature type="transmembrane region" description="Helical" evidence="1">
    <location>
        <begin position="361"/>
        <end position="384"/>
    </location>
</feature>
<name>A0A2C9DZ27_UREP2</name>
<feature type="transmembrane region" description="Helical" evidence="1">
    <location>
        <begin position="287"/>
        <end position="306"/>
    </location>
</feature>